<dbReference type="PROSITE" id="PS01124">
    <property type="entry name" value="HTH_ARAC_FAMILY_2"/>
    <property type="match status" value="1"/>
</dbReference>
<keyword evidence="6" id="KW-1185">Reference proteome</keyword>
<evidence type="ECO:0000256" key="1">
    <source>
        <dbReference type="ARBA" id="ARBA00023015"/>
    </source>
</evidence>
<dbReference type="InterPro" id="IPR020449">
    <property type="entry name" value="Tscrpt_reg_AraC-type_HTH"/>
</dbReference>
<dbReference type="Gene3D" id="1.10.10.60">
    <property type="entry name" value="Homeodomain-like"/>
    <property type="match status" value="2"/>
</dbReference>
<evidence type="ECO:0000256" key="2">
    <source>
        <dbReference type="ARBA" id="ARBA00023125"/>
    </source>
</evidence>
<evidence type="ECO:0000256" key="3">
    <source>
        <dbReference type="ARBA" id="ARBA00023163"/>
    </source>
</evidence>
<accession>A0ABT3BLN3</accession>
<dbReference type="RefSeq" id="WP_263846474.1">
    <property type="nucleotide sequence ID" value="NZ_JALIEB010000035.1"/>
</dbReference>
<organism evidence="5 6">
    <name type="scientific">Roseobacter sinensis</name>
    <dbReference type="NCBI Taxonomy" id="2931391"/>
    <lineage>
        <taxon>Bacteria</taxon>
        <taxon>Pseudomonadati</taxon>
        <taxon>Pseudomonadota</taxon>
        <taxon>Alphaproteobacteria</taxon>
        <taxon>Rhodobacterales</taxon>
        <taxon>Roseobacteraceae</taxon>
        <taxon>Roseobacter</taxon>
    </lineage>
</organism>
<dbReference type="PANTHER" id="PTHR46796:SF14">
    <property type="entry name" value="TRANSCRIPTIONAL REGULATORY PROTEIN"/>
    <property type="match status" value="1"/>
</dbReference>
<dbReference type="InterPro" id="IPR018060">
    <property type="entry name" value="HTH_AraC"/>
</dbReference>
<dbReference type="Pfam" id="PF12833">
    <property type="entry name" value="HTH_18"/>
    <property type="match status" value="1"/>
</dbReference>
<dbReference type="SMART" id="SM00342">
    <property type="entry name" value="HTH_ARAC"/>
    <property type="match status" value="1"/>
</dbReference>
<dbReference type="SUPFAM" id="SSF46689">
    <property type="entry name" value="Homeodomain-like"/>
    <property type="match status" value="2"/>
</dbReference>
<reference evidence="5 6" key="1">
    <citation type="submission" date="2022-04" db="EMBL/GenBank/DDBJ databases">
        <title>Roseobacter sp. WL0113 is a bacterium isolated from neritic sediment.</title>
        <authorList>
            <person name="Wang L."/>
            <person name="He W."/>
            <person name="Zhang D.-F."/>
        </authorList>
    </citation>
    <scope>NUCLEOTIDE SEQUENCE [LARGE SCALE GENOMIC DNA]</scope>
    <source>
        <strain evidence="5 6">WL0113</strain>
    </source>
</reference>
<sequence length="298" mass="33295">MARIWQKQYSDFASFYKENYGSTLVGVYPTAIDGINIVETDQSPGDWSAASLPELNITRIVGGDGMATADLGAGRFRSNLACRGGVLVPPNSATDIYVECFHRLQFIAIPFDYLETLTNGQNVPRDGDFGRIHCQHLTEPFLFNIFDEMVREARAGNPRGRMFVEGAIMTMVSTLNTMAQRPVEQTNGGLSPFILKRVTDFITDHLADQITLTQLSDIAGLSVFHFCRAFKKSTGLAPYKFQTARRIEKAKLLLDTTDFTITDIAPMVGYETPQAFARMFRQMVGQTPTVYRQSLCDR</sequence>
<dbReference type="InterPro" id="IPR050204">
    <property type="entry name" value="AraC_XylS_family_regulators"/>
</dbReference>
<feature type="domain" description="HTH araC/xylS-type" evidence="4">
    <location>
        <begin position="196"/>
        <end position="294"/>
    </location>
</feature>
<evidence type="ECO:0000259" key="4">
    <source>
        <dbReference type="PROSITE" id="PS01124"/>
    </source>
</evidence>
<dbReference type="InterPro" id="IPR009057">
    <property type="entry name" value="Homeodomain-like_sf"/>
</dbReference>
<keyword evidence="2" id="KW-0238">DNA-binding</keyword>
<evidence type="ECO:0000313" key="5">
    <source>
        <dbReference type="EMBL" id="MCV3274269.1"/>
    </source>
</evidence>
<protein>
    <submittedName>
        <fullName evidence="5">AraC family transcriptional regulator</fullName>
    </submittedName>
</protein>
<keyword evidence="3" id="KW-0804">Transcription</keyword>
<dbReference type="EMBL" id="JALIEB010000035">
    <property type="protein sequence ID" value="MCV3274269.1"/>
    <property type="molecule type" value="Genomic_DNA"/>
</dbReference>
<dbReference type="PRINTS" id="PR00032">
    <property type="entry name" value="HTHARAC"/>
</dbReference>
<proteinExistence type="predicted"/>
<evidence type="ECO:0000313" key="6">
    <source>
        <dbReference type="Proteomes" id="UP001208690"/>
    </source>
</evidence>
<dbReference type="PANTHER" id="PTHR46796">
    <property type="entry name" value="HTH-TYPE TRANSCRIPTIONAL ACTIVATOR RHAS-RELATED"/>
    <property type="match status" value="1"/>
</dbReference>
<name>A0ABT3BLN3_9RHOB</name>
<comment type="caution">
    <text evidence="5">The sequence shown here is derived from an EMBL/GenBank/DDBJ whole genome shotgun (WGS) entry which is preliminary data.</text>
</comment>
<keyword evidence="1" id="KW-0805">Transcription regulation</keyword>
<dbReference type="Proteomes" id="UP001208690">
    <property type="component" value="Unassembled WGS sequence"/>
</dbReference>
<gene>
    <name evidence="5" type="ORF">MUB52_22790</name>
</gene>